<evidence type="ECO:0000256" key="1">
    <source>
        <dbReference type="SAM" id="MobiDB-lite"/>
    </source>
</evidence>
<sequence>MAGEAIFEIGRRLKHVKEKDLVHGEWNTWCQNKLGFTRQYANRFVKIYEELGSNGNSGFHSLSAKALYQIATLPPEQRESEHTTSKGEQKTPSEMTVRELRQLKADLKKAEERAEVERKERERLEQLDDSTATFLRKKESNMREIVGKAYTELGRELKEAQDELSRRGSKYEGVFERWYTSIGFKRQKVYDLINRYNLLRISEEVSDVIEDLPVSLTYEIAKPSADSTPAKTHLPFDVEHFGA</sequence>
<feature type="compositionally biased region" description="Basic and acidic residues" evidence="1">
    <location>
        <begin position="76"/>
        <end position="95"/>
    </location>
</feature>
<evidence type="ECO:0000313" key="2">
    <source>
        <dbReference type="EMBL" id="AUJ25829.1"/>
    </source>
</evidence>
<evidence type="ECO:0000313" key="3">
    <source>
        <dbReference type="Proteomes" id="UP000234237"/>
    </source>
</evidence>
<dbReference type="KEGG" id="vpn:A21D_02783"/>
<accession>A0A2K9J1M4</accession>
<feature type="region of interest" description="Disordered" evidence="1">
    <location>
        <begin position="74"/>
        <end position="95"/>
    </location>
</feature>
<dbReference type="EMBL" id="CP018622">
    <property type="protein sequence ID" value="AUJ25829.1"/>
    <property type="molecule type" value="Genomic_DNA"/>
</dbReference>
<dbReference type="STRING" id="302167.GCA_900166595_01610"/>
<organism evidence="2 3">
    <name type="scientific">Virgibacillus dokdonensis</name>
    <dbReference type="NCBI Taxonomy" id="302167"/>
    <lineage>
        <taxon>Bacteria</taxon>
        <taxon>Bacillati</taxon>
        <taxon>Bacillota</taxon>
        <taxon>Bacilli</taxon>
        <taxon>Bacillales</taxon>
        <taxon>Bacillaceae</taxon>
        <taxon>Virgibacillus</taxon>
    </lineage>
</organism>
<reference evidence="3" key="1">
    <citation type="submission" date="2016-11" db="EMBL/GenBank/DDBJ databases">
        <title>Complete genome sequence of Virgibacillus pantothenticus 21D, a halophilic bacterium isolated from the deep hypersaline anoxic basin Discovery in the Mediterranean Sea.</title>
        <authorList>
            <person name="Zeaiter Z."/>
            <person name="Booth J.M."/>
            <person name="Prosdocimi E.M."/>
            <person name="Mapelli F."/>
            <person name="Fusi M."/>
            <person name="Daffonchio D."/>
            <person name="Borin S."/>
            <person name="Crotti E."/>
        </authorList>
    </citation>
    <scope>NUCLEOTIDE SEQUENCE [LARGE SCALE GENOMIC DNA]</scope>
    <source>
        <strain evidence="3">21D</strain>
    </source>
</reference>
<dbReference type="AlphaFoldDB" id="A0A2K9J1M4"/>
<dbReference type="Pfam" id="PF11300">
    <property type="entry name" value="DUF3102"/>
    <property type="match status" value="1"/>
</dbReference>
<protein>
    <submittedName>
        <fullName evidence="2">Uncharacterized protein</fullName>
    </submittedName>
</protein>
<name>A0A2K9J1M4_9BACI</name>
<gene>
    <name evidence="2" type="ORF">A21D_02783</name>
</gene>
<dbReference type="InterPro" id="IPR021451">
    <property type="entry name" value="DUF3102"/>
</dbReference>
<dbReference type="Proteomes" id="UP000234237">
    <property type="component" value="Chromosome"/>
</dbReference>
<proteinExistence type="predicted"/>